<dbReference type="EC" id="3.1.22.-" evidence="1"/>
<keyword evidence="6" id="KW-1185">Reference proteome</keyword>
<dbReference type="InterPro" id="IPR047417">
    <property type="entry name" value="WHD_MUS81"/>
</dbReference>
<dbReference type="CDD" id="cd21036">
    <property type="entry name" value="WH_MUS81"/>
    <property type="match status" value="1"/>
</dbReference>
<dbReference type="InterPro" id="IPR010996">
    <property type="entry name" value="HHH_MUS81"/>
</dbReference>
<feature type="domain" description="MUS81 winged helix" evidence="4">
    <location>
        <begin position="127"/>
        <end position="216"/>
    </location>
</feature>
<dbReference type="InterPro" id="IPR033309">
    <property type="entry name" value="Mus81"/>
</dbReference>
<protein>
    <recommendedName>
        <fullName evidence="1">Crossover junction endonuclease MUS81</fullName>
        <ecNumber evidence="1">3.1.22.-</ecNumber>
    </recommendedName>
</protein>
<keyword evidence="1" id="KW-0234">DNA repair</keyword>
<evidence type="ECO:0000259" key="3">
    <source>
        <dbReference type="Pfam" id="PF14716"/>
    </source>
</evidence>
<dbReference type="Proteomes" id="UP001479436">
    <property type="component" value="Unassembled WGS sequence"/>
</dbReference>
<keyword evidence="1" id="KW-0539">Nucleus</keyword>
<feature type="region of interest" description="Disordered" evidence="2">
    <location>
        <begin position="216"/>
        <end position="276"/>
    </location>
</feature>
<evidence type="ECO:0000256" key="2">
    <source>
        <dbReference type="SAM" id="MobiDB-lite"/>
    </source>
</evidence>
<feature type="compositionally biased region" description="Polar residues" evidence="2">
    <location>
        <begin position="259"/>
        <end position="272"/>
    </location>
</feature>
<dbReference type="EMBL" id="JASJQH010010238">
    <property type="protein sequence ID" value="KAK9674589.1"/>
    <property type="molecule type" value="Genomic_DNA"/>
</dbReference>
<comment type="caution">
    <text evidence="5">The sequence shown here is derived from an EMBL/GenBank/DDBJ whole genome shotgun (WGS) entry which is preliminary data.</text>
</comment>
<sequence length="429" mass="47237">MPPKKKPDVPCGNPLLLGWIGEWMEVAKSQHSKTYHSFRKAYVSMSKYPLPFSHPREATQLEGIGPGIVNKLEKKMKEYCEKNGLPLPEEVDPKPAKRLTESKDSSESQDTENIAKPRKRRVKPYVPQYRSGAYALLLGLLSGHDNPITQGFMTKEALTKEGQNYCDASFTVPLPGKHYTSWSSMKTLIDKDLVYKQGNPGRYILTESGLTLANQLSQASQTQNSNPHGSGRNSSEDEFSCSQQTSILSESENSEHEVNLSQSIKTDGSSTELPYLYVTPGDEHVRERVKASVKMNEKDFSLQYRIVYPSSSRATAYHMQVDLECHCLKDDTLLIGYIPESIAQKMAPGLSSTKSCKTTSSMSIPSDTENVASEASFTSSVSKAEAPAFTYPSKMGGIKRTDSILSEASSIGEGDALFPPINPIAFPPG</sequence>
<comment type="subunit">
    <text evidence="1">Interacts with EME1.</text>
</comment>
<comment type="function">
    <text evidence="1">Interacts with EME1 to form a DNA structure-specific endonuclease with substrate preference for branched DNA structures with a 5'-end at the branch nick. Typical substrates include 3'-flap structures, D-loops, replication forks and nicked Holliday junctions. May be required in mitosis for the processing of stalled or collapsed replication fork intermediates. May be required in meiosis for the repair of meiosis-specific double strand breaks subsequent to single-end invasion (SEI).</text>
</comment>
<comment type="subcellular location">
    <subcellularLocation>
        <location evidence="1">Nucleus</location>
    </subcellularLocation>
</comment>
<comment type="cofactor">
    <cofactor evidence="1">
        <name>Mg(2+)</name>
        <dbReference type="ChEBI" id="CHEBI:18420"/>
    </cofactor>
</comment>
<dbReference type="PANTHER" id="PTHR13451">
    <property type="entry name" value="CLASS II CROSSOVER JUNCTION ENDONUCLEASE MUS81"/>
    <property type="match status" value="1"/>
</dbReference>
<dbReference type="Gene3D" id="1.10.10.10">
    <property type="entry name" value="Winged helix-like DNA-binding domain superfamily/Winged helix DNA-binding domain"/>
    <property type="match status" value="1"/>
</dbReference>
<evidence type="ECO:0000313" key="5">
    <source>
        <dbReference type="EMBL" id="KAK9674589.1"/>
    </source>
</evidence>
<gene>
    <name evidence="5" type="primary">MUS81_2</name>
    <name evidence="5" type="ORF">K7432_017129</name>
</gene>
<organism evidence="5 6">
    <name type="scientific">Basidiobolus ranarum</name>
    <dbReference type="NCBI Taxonomy" id="34480"/>
    <lineage>
        <taxon>Eukaryota</taxon>
        <taxon>Fungi</taxon>
        <taxon>Fungi incertae sedis</taxon>
        <taxon>Zoopagomycota</taxon>
        <taxon>Entomophthoromycotina</taxon>
        <taxon>Basidiobolomycetes</taxon>
        <taxon>Basidiobolales</taxon>
        <taxon>Basidiobolaceae</taxon>
        <taxon>Basidiobolus</taxon>
    </lineage>
</organism>
<dbReference type="Pfam" id="PF21136">
    <property type="entry name" value="WHD_MUS81"/>
    <property type="match status" value="1"/>
</dbReference>
<keyword evidence="1" id="KW-0233">DNA recombination</keyword>
<keyword evidence="1" id="KW-0540">Nuclease</keyword>
<keyword evidence="1" id="KW-0378">Hydrolase</keyword>
<evidence type="ECO:0000256" key="1">
    <source>
        <dbReference type="RuleBase" id="RU369042"/>
    </source>
</evidence>
<dbReference type="PANTHER" id="PTHR13451:SF0">
    <property type="entry name" value="CROSSOVER JUNCTION ENDONUCLEASE MUS81"/>
    <property type="match status" value="1"/>
</dbReference>
<dbReference type="Gene3D" id="1.10.150.110">
    <property type="entry name" value="DNA polymerase beta, N-terminal domain-like"/>
    <property type="match status" value="1"/>
</dbReference>
<feature type="compositionally biased region" description="Polar residues" evidence="2">
    <location>
        <begin position="240"/>
        <end position="251"/>
    </location>
</feature>
<feature type="region of interest" description="Disordered" evidence="2">
    <location>
        <begin position="84"/>
        <end position="121"/>
    </location>
</feature>
<keyword evidence="1" id="KW-0227">DNA damage</keyword>
<keyword evidence="1" id="KW-0479">Metal-binding</keyword>
<dbReference type="SUPFAM" id="SSF47802">
    <property type="entry name" value="DNA polymerase beta, N-terminal domain-like"/>
    <property type="match status" value="1"/>
</dbReference>
<dbReference type="InterPro" id="IPR036388">
    <property type="entry name" value="WH-like_DNA-bd_sf"/>
</dbReference>
<evidence type="ECO:0000259" key="4">
    <source>
        <dbReference type="Pfam" id="PF21136"/>
    </source>
</evidence>
<feature type="domain" description="Crossover junction endonuclease MUS81-like HHH" evidence="3">
    <location>
        <begin position="11"/>
        <end position="81"/>
    </location>
</feature>
<keyword evidence="1 5" id="KW-0255">Endonuclease</keyword>
<name>A0ABR2VKV5_9FUNG</name>
<reference evidence="5 6" key="1">
    <citation type="submission" date="2023-04" db="EMBL/GenBank/DDBJ databases">
        <title>Genome of Basidiobolus ranarum AG-B5.</title>
        <authorList>
            <person name="Stajich J.E."/>
            <person name="Carter-House D."/>
            <person name="Gryganskyi A."/>
        </authorList>
    </citation>
    <scope>NUCLEOTIDE SEQUENCE [LARGE SCALE GENOMIC DNA]</scope>
    <source>
        <strain evidence="5 6">AG-B5</strain>
    </source>
</reference>
<accession>A0ABR2VKV5</accession>
<feature type="non-terminal residue" evidence="5">
    <location>
        <position position="429"/>
    </location>
</feature>
<dbReference type="Pfam" id="PF14716">
    <property type="entry name" value="HHH_8"/>
    <property type="match status" value="1"/>
</dbReference>
<comment type="similarity">
    <text evidence="1">Belongs to the XPF family.</text>
</comment>
<feature type="compositionally biased region" description="Polar residues" evidence="2">
    <location>
        <begin position="216"/>
        <end position="233"/>
    </location>
</feature>
<keyword evidence="1" id="KW-0460">Magnesium</keyword>
<dbReference type="InterPro" id="IPR027421">
    <property type="entry name" value="DNA_pol_lamdba_lyase_dom_sf"/>
</dbReference>
<evidence type="ECO:0000313" key="6">
    <source>
        <dbReference type="Proteomes" id="UP001479436"/>
    </source>
</evidence>
<dbReference type="GO" id="GO:0004519">
    <property type="term" value="F:endonuclease activity"/>
    <property type="evidence" value="ECO:0007669"/>
    <property type="project" value="UniProtKB-KW"/>
</dbReference>
<feature type="compositionally biased region" description="Basic and acidic residues" evidence="2">
    <location>
        <begin position="91"/>
        <end position="106"/>
    </location>
</feature>
<proteinExistence type="inferred from homology"/>